<dbReference type="HOGENOM" id="CLU_3074557_0_0_1"/>
<protein>
    <submittedName>
        <fullName evidence="1">Uncharacterized protein</fullName>
    </submittedName>
</protein>
<evidence type="ECO:0000313" key="2">
    <source>
        <dbReference type="Proteomes" id="UP000024376"/>
    </source>
</evidence>
<dbReference type="AlphaFoldDB" id="A0A024SCS1"/>
<feature type="non-terminal residue" evidence="1">
    <location>
        <position position="1"/>
    </location>
</feature>
<evidence type="ECO:0000313" key="1">
    <source>
        <dbReference type="EMBL" id="ETS03134.1"/>
    </source>
</evidence>
<accession>A0A024SCS1</accession>
<organism evidence="1 2">
    <name type="scientific">Hypocrea jecorina (strain ATCC 56765 / BCRC 32924 / NRRL 11460 / Rut C-30)</name>
    <name type="common">Trichoderma reesei</name>
    <dbReference type="NCBI Taxonomy" id="1344414"/>
    <lineage>
        <taxon>Eukaryota</taxon>
        <taxon>Fungi</taxon>
        <taxon>Dikarya</taxon>
        <taxon>Ascomycota</taxon>
        <taxon>Pezizomycotina</taxon>
        <taxon>Sordariomycetes</taxon>
        <taxon>Hypocreomycetidae</taxon>
        <taxon>Hypocreales</taxon>
        <taxon>Hypocreaceae</taxon>
        <taxon>Trichoderma</taxon>
    </lineage>
</organism>
<gene>
    <name evidence="1" type="ORF">M419DRAFT_118592</name>
</gene>
<dbReference type="KEGG" id="trr:M419DRAFT_118592"/>
<dbReference type="EMBL" id="KI911144">
    <property type="protein sequence ID" value="ETS03134.1"/>
    <property type="molecule type" value="Genomic_DNA"/>
</dbReference>
<sequence>HTTPSHLPAIRYLESTSNTIVATVNDKLSDRSSALVLLFFPIRPLSNLVYLHC</sequence>
<name>A0A024SCS1_HYPJR</name>
<dbReference type="Proteomes" id="UP000024376">
    <property type="component" value="Unassembled WGS sequence"/>
</dbReference>
<proteinExistence type="predicted"/>
<reference evidence="2" key="1">
    <citation type="journal article" date="2013" name="Ind. Biotechnol.">
        <title>Comparative genomics analysis of Trichoderma reesei strains.</title>
        <authorList>
            <person name="Koike H."/>
            <person name="Aerts A."/>
            <person name="LaButti K."/>
            <person name="Grigoriev I.V."/>
            <person name="Baker S.E."/>
        </authorList>
    </citation>
    <scope>NUCLEOTIDE SEQUENCE [LARGE SCALE GENOMIC DNA]</scope>
    <source>
        <strain evidence="2">ATCC 56765 / BCRC 32924 / NRRL 11460 / Rut C-30</strain>
    </source>
</reference>